<accession>A0ABT3CRH0</accession>
<comment type="caution">
    <text evidence="1">The sequence shown here is derived from an EMBL/GenBank/DDBJ whole genome shotgun (WGS) entry which is preliminary data.</text>
</comment>
<evidence type="ECO:0000313" key="2">
    <source>
        <dbReference type="Proteomes" id="UP001300692"/>
    </source>
</evidence>
<dbReference type="Pfam" id="PF01475">
    <property type="entry name" value="FUR"/>
    <property type="match status" value="1"/>
</dbReference>
<dbReference type="InterPro" id="IPR036390">
    <property type="entry name" value="WH_DNA-bd_sf"/>
</dbReference>
<dbReference type="PANTHER" id="PTHR33202:SF7">
    <property type="entry name" value="FERRIC UPTAKE REGULATION PROTEIN"/>
    <property type="match status" value="1"/>
</dbReference>
<dbReference type="Gene3D" id="1.10.10.10">
    <property type="entry name" value="Winged helix-like DNA-binding domain superfamily/Winged helix DNA-binding domain"/>
    <property type="match status" value="1"/>
</dbReference>
<protein>
    <submittedName>
        <fullName evidence="1">Transcriptional repressor</fullName>
    </submittedName>
</protein>
<dbReference type="InterPro" id="IPR002481">
    <property type="entry name" value="FUR"/>
</dbReference>
<dbReference type="RefSeq" id="WP_264136656.1">
    <property type="nucleotide sequence ID" value="NZ_JAOYOD010000001.1"/>
</dbReference>
<organism evidence="1 2">
    <name type="scientific">Reichenbachiella ulvae</name>
    <dbReference type="NCBI Taxonomy" id="2980104"/>
    <lineage>
        <taxon>Bacteria</taxon>
        <taxon>Pseudomonadati</taxon>
        <taxon>Bacteroidota</taxon>
        <taxon>Cytophagia</taxon>
        <taxon>Cytophagales</taxon>
        <taxon>Reichenbachiellaceae</taxon>
        <taxon>Reichenbachiella</taxon>
    </lineage>
</organism>
<dbReference type="Proteomes" id="UP001300692">
    <property type="component" value="Unassembled WGS sequence"/>
</dbReference>
<dbReference type="InterPro" id="IPR036388">
    <property type="entry name" value="WH-like_DNA-bd_sf"/>
</dbReference>
<sequence length="138" mass="15717">MQFSELKNFLKQHKLRVTDCRLDVLQLFKSKKHALTSRVLEDELTGYDRVTLFRTLNTFIEAGIVHKIPDDSGVARYGVCDSKCDAEAHHHDHVHFKCDECGNVDCLPTHHVPRIEIPGYIIKDSNMILNGLCRACNG</sequence>
<dbReference type="EMBL" id="JAOYOD010000001">
    <property type="protein sequence ID" value="MCV9385873.1"/>
    <property type="molecule type" value="Genomic_DNA"/>
</dbReference>
<name>A0ABT3CRH0_9BACT</name>
<reference evidence="1 2" key="1">
    <citation type="submission" date="2022-10" db="EMBL/GenBank/DDBJ databases">
        <title>Comparative genomics and taxonomic characterization of three novel marine species of genus Reichenbachiella exhibiting antioxidant and polysaccharide degradation activities.</title>
        <authorList>
            <person name="Muhammad N."/>
            <person name="Lee Y.-J."/>
            <person name="Ko J."/>
            <person name="Kim S.-G."/>
        </authorList>
    </citation>
    <scope>NUCLEOTIDE SEQUENCE [LARGE SCALE GENOMIC DNA]</scope>
    <source>
        <strain evidence="1 2">ABR2-5</strain>
    </source>
</reference>
<keyword evidence="2" id="KW-1185">Reference proteome</keyword>
<dbReference type="PANTHER" id="PTHR33202">
    <property type="entry name" value="ZINC UPTAKE REGULATION PROTEIN"/>
    <property type="match status" value="1"/>
</dbReference>
<evidence type="ECO:0000313" key="1">
    <source>
        <dbReference type="EMBL" id="MCV9385873.1"/>
    </source>
</evidence>
<proteinExistence type="predicted"/>
<gene>
    <name evidence="1" type="ORF">N7U62_04325</name>
</gene>
<dbReference type="SUPFAM" id="SSF46785">
    <property type="entry name" value="Winged helix' DNA-binding domain"/>
    <property type="match status" value="1"/>
</dbReference>